<name>A0A0K2UTG7_LEPSM</name>
<dbReference type="InterPro" id="IPR013083">
    <property type="entry name" value="Znf_RING/FYVE/PHD"/>
</dbReference>
<proteinExistence type="predicted"/>
<reference evidence="9" key="1">
    <citation type="submission" date="2014-05" db="EMBL/GenBank/DDBJ databases">
        <authorList>
            <person name="Chronopoulou M."/>
        </authorList>
    </citation>
    <scope>NUCLEOTIDE SEQUENCE</scope>
    <source>
        <tissue evidence="9">Whole organism</tissue>
    </source>
</reference>
<sequence length="286" mass="32372">SKRMEGLYSSVNLSSLKEMFPTRTEEDLSNFLLQYPGHRLEGLVEIILNESGFSCGICFEMDKLIHEIVSCPGGHFFCKDCARKGCEGLVQGSRIVYKCFEPKCEEAFDTQTLSELINPKLFSKYVQGICKEEIKSCFKLEDCPECDYGVVIEDESIMIIECQYEFCGVRSCRRCKKRAHKLGESCSLSDSDNHFVANKMSEAVIRRCYSCKKPYQKFEGCNSVKCECGAKMCYICRTPLKGGYHNNRSRECSSSVNMVSLHEIERRKAEEEARSSLGATGTSFAN</sequence>
<dbReference type="PANTHER" id="PTHR22770">
    <property type="entry name" value="UBIQUITIN CONJUGATING ENZYME 7 INTERACTING PROTEIN-RELATED"/>
    <property type="match status" value="1"/>
</dbReference>
<evidence type="ECO:0000313" key="9">
    <source>
        <dbReference type="EMBL" id="CDW41192.1"/>
    </source>
</evidence>
<evidence type="ECO:0000256" key="4">
    <source>
        <dbReference type="ARBA" id="ARBA00022737"/>
    </source>
</evidence>
<evidence type="ECO:0000259" key="8">
    <source>
        <dbReference type="PROSITE" id="PS51873"/>
    </source>
</evidence>
<keyword evidence="7" id="KW-0862">Zinc</keyword>
<evidence type="ECO:0000256" key="2">
    <source>
        <dbReference type="ARBA" id="ARBA00022679"/>
    </source>
</evidence>
<feature type="non-terminal residue" evidence="9">
    <location>
        <position position="286"/>
    </location>
</feature>
<keyword evidence="6" id="KW-0833">Ubl conjugation pathway</keyword>
<keyword evidence="5" id="KW-0863">Zinc-finger</keyword>
<keyword evidence="3" id="KW-0479">Metal-binding</keyword>
<dbReference type="GO" id="GO:0016740">
    <property type="term" value="F:transferase activity"/>
    <property type="evidence" value="ECO:0007669"/>
    <property type="project" value="UniProtKB-KW"/>
</dbReference>
<evidence type="ECO:0000256" key="1">
    <source>
        <dbReference type="ARBA" id="ARBA00004906"/>
    </source>
</evidence>
<dbReference type="PROSITE" id="PS51873">
    <property type="entry name" value="TRIAD"/>
    <property type="match status" value="1"/>
</dbReference>
<evidence type="ECO:0000256" key="7">
    <source>
        <dbReference type="ARBA" id="ARBA00022833"/>
    </source>
</evidence>
<feature type="non-terminal residue" evidence="9">
    <location>
        <position position="1"/>
    </location>
</feature>
<dbReference type="Gene3D" id="1.20.120.1750">
    <property type="match status" value="1"/>
</dbReference>
<dbReference type="InterPro" id="IPR044066">
    <property type="entry name" value="TRIAD_supradom"/>
</dbReference>
<dbReference type="Gene3D" id="3.30.40.10">
    <property type="entry name" value="Zinc/RING finger domain, C3HC4 (zinc finger)"/>
    <property type="match status" value="1"/>
</dbReference>
<evidence type="ECO:0000256" key="3">
    <source>
        <dbReference type="ARBA" id="ARBA00022723"/>
    </source>
</evidence>
<keyword evidence="2" id="KW-0808">Transferase</keyword>
<protein>
    <recommendedName>
        <fullName evidence="8">RING-type domain-containing protein</fullName>
    </recommendedName>
</protein>
<accession>A0A0K2UTG7</accession>
<dbReference type="OrthoDB" id="10009520at2759"/>
<dbReference type="EMBL" id="HACA01023831">
    <property type="protein sequence ID" value="CDW41192.1"/>
    <property type="molecule type" value="Transcribed_RNA"/>
</dbReference>
<evidence type="ECO:0000256" key="6">
    <source>
        <dbReference type="ARBA" id="ARBA00022786"/>
    </source>
</evidence>
<dbReference type="Pfam" id="PF26200">
    <property type="entry name" value="Rcat_RNF216"/>
    <property type="match status" value="1"/>
</dbReference>
<dbReference type="AlphaFoldDB" id="A0A0K2UTG7"/>
<evidence type="ECO:0000256" key="5">
    <source>
        <dbReference type="ARBA" id="ARBA00022771"/>
    </source>
</evidence>
<dbReference type="PANTHER" id="PTHR22770:SF47">
    <property type="entry name" value="E3 UBIQUITIN-PROTEIN LIGASE RNF216"/>
    <property type="match status" value="1"/>
</dbReference>
<dbReference type="SUPFAM" id="SSF57850">
    <property type="entry name" value="RING/U-box"/>
    <property type="match status" value="2"/>
</dbReference>
<dbReference type="InterPro" id="IPR051628">
    <property type="entry name" value="LUBAC_E3_Ligases"/>
</dbReference>
<feature type="domain" description="RING-type" evidence="8">
    <location>
        <begin position="51"/>
        <end position="256"/>
    </location>
</feature>
<dbReference type="GO" id="GO:0008270">
    <property type="term" value="F:zinc ion binding"/>
    <property type="evidence" value="ECO:0007669"/>
    <property type="project" value="UniProtKB-KW"/>
</dbReference>
<keyword evidence="4" id="KW-0677">Repeat</keyword>
<comment type="pathway">
    <text evidence="1">Protein modification; protein ubiquitination.</text>
</comment>
<organism evidence="9">
    <name type="scientific">Lepeophtheirus salmonis</name>
    <name type="common">Salmon louse</name>
    <name type="synonym">Caligus salmonis</name>
    <dbReference type="NCBI Taxonomy" id="72036"/>
    <lineage>
        <taxon>Eukaryota</taxon>
        <taxon>Metazoa</taxon>
        <taxon>Ecdysozoa</taxon>
        <taxon>Arthropoda</taxon>
        <taxon>Crustacea</taxon>
        <taxon>Multicrustacea</taxon>
        <taxon>Hexanauplia</taxon>
        <taxon>Copepoda</taxon>
        <taxon>Siphonostomatoida</taxon>
        <taxon>Caligidae</taxon>
        <taxon>Lepeophtheirus</taxon>
    </lineage>
</organism>